<proteinExistence type="predicted"/>
<feature type="repeat" description="WD" evidence="3">
    <location>
        <begin position="586"/>
        <end position="627"/>
    </location>
</feature>
<dbReference type="CDD" id="cd00200">
    <property type="entry name" value="WD40"/>
    <property type="match status" value="1"/>
</dbReference>
<dbReference type="SUPFAM" id="SSF50978">
    <property type="entry name" value="WD40 repeat-like"/>
    <property type="match status" value="2"/>
</dbReference>
<dbReference type="InterPro" id="IPR001680">
    <property type="entry name" value="WD40_rpt"/>
</dbReference>
<evidence type="ECO:0000256" key="1">
    <source>
        <dbReference type="ARBA" id="ARBA00022574"/>
    </source>
</evidence>
<dbReference type="PROSITE" id="PS50294">
    <property type="entry name" value="WD_REPEATS_REGION"/>
    <property type="match status" value="7"/>
</dbReference>
<feature type="domain" description="Novel STAND NTPase 1" evidence="4">
    <location>
        <begin position="5"/>
        <end position="414"/>
    </location>
</feature>
<dbReference type="Proteomes" id="UP000189670">
    <property type="component" value="Unassembled WGS sequence"/>
</dbReference>
<feature type="domain" description="TEP-1 second beta-propeller" evidence="5">
    <location>
        <begin position="643"/>
        <end position="826"/>
    </location>
</feature>
<dbReference type="Gene3D" id="2.130.10.10">
    <property type="entry name" value="YVTN repeat-like/Quinoprotein amine dehydrogenase"/>
    <property type="match status" value="4"/>
</dbReference>
<dbReference type="InterPro" id="IPR056829">
    <property type="entry name" value="Beta-prop_TEP1_2nd"/>
</dbReference>
<feature type="repeat" description="WD" evidence="3">
    <location>
        <begin position="711"/>
        <end position="752"/>
    </location>
</feature>
<feature type="repeat" description="WD" evidence="3">
    <location>
        <begin position="884"/>
        <end position="925"/>
    </location>
</feature>
<feature type="repeat" description="WD" evidence="3">
    <location>
        <begin position="926"/>
        <end position="959"/>
    </location>
</feature>
<dbReference type="InterPro" id="IPR015943">
    <property type="entry name" value="WD40/YVTN_repeat-like_dom_sf"/>
</dbReference>
<dbReference type="InterPro" id="IPR050505">
    <property type="entry name" value="WDR55/POC1"/>
</dbReference>
<evidence type="ECO:0000256" key="3">
    <source>
        <dbReference type="PROSITE-ProRule" id="PRU00221"/>
    </source>
</evidence>
<gene>
    <name evidence="6" type="ORF">OMM_02694</name>
</gene>
<name>A0A1V1P8R5_9BACT</name>
<evidence type="ECO:0000259" key="4">
    <source>
        <dbReference type="Pfam" id="PF20703"/>
    </source>
</evidence>
<dbReference type="Gene3D" id="3.40.50.300">
    <property type="entry name" value="P-loop containing nucleotide triphosphate hydrolases"/>
    <property type="match status" value="1"/>
</dbReference>
<feature type="repeat" description="WD" evidence="3">
    <location>
        <begin position="753"/>
        <end position="794"/>
    </location>
</feature>
<dbReference type="PANTHER" id="PTHR44019:SF8">
    <property type="entry name" value="POC1 CENTRIOLAR PROTEIN HOMOLOG"/>
    <property type="match status" value="1"/>
</dbReference>
<dbReference type="PRINTS" id="PR00320">
    <property type="entry name" value="GPROTEINBRPT"/>
</dbReference>
<keyword evidence="1 3" id="KW-0853">WD repeat</keyword>
<dbReference type="Pfam" id="PF20703">
    <property type="entry name" value="nSTAND1"/>
    <property type="match status" value="1"/>
</dbReference>
<dbReference type="SUPFAM" id="SSF52540">
    <property type="entry name" value="P-loop containing nucleoside triphosphate hydrolases"/>
    <property type="match status" value="1"/>
</dbReference>
<evidence type="ECO:0000313" key="6">
    <source>
        <dbReference type="EMBL" id="ETR71163.1"/>
    </source>
</evidence>
<accession>A0A1V1P8R5</accession>
<keyword evidence="2" id="KW-0677">Repeat</keyword>
<dbReference type="SMART" id="SM00320">
    <property type="entry name" value="WD40"/>
    <property type="match status" value="12"/>
</dbReference>
<dbReference type="InterPro" id="IPR036322">
    <property type="entry name" value="WD40_repeat_dom_sf"/>
</dbReference>
<dbReference type="EMBL" id="ATBP01000311">
    <property type="protein sequence ID" value="ETR71163.1"/>
    <property type="molecule type" value="Genomic_DNA"/>
</dbReference>
<evidence type="ECO:0000313" key="7">
    <source>
        <dbReference type="Proteomes" id="UP000189670"/>
    </source>
</evidence>
<dbReference type="AlphaFoldDB" id="A0A1V1P8R5"/>
<protein>
    <submittedName>
        <fullName evidence="6">WD-40 repeat protein Beggiatoa sp PS gb</fullName>
    </submittedName>
</protein>
<dbReference type="InterPro" id="IPR027417">
    <property type="entry name" value="P-loop_NTPase"/>
</dbReference>
<dbReference type="InterPro" id="IPR049052">
    <property type="entry name" value="nSTAND1"/>
</dbReference>
<feature type="repeat" description="WD" evidence="3">
    <location>
        <begin position="1053"/>
        <end position="1094"/>
    </location>
</feature>
<dbReference type="PROSITE" id="PS00678">
    <property type="entry name" value="WD_REPEATS_1"/>
    <property type="match status" value="7"/>
</dbReference>
<dbReference type="PROSITE" id="PS50082">
    <property type="entry name" value="WD_REPEATS_2"/>
    <property type="match status" value="9"/>
</dbReference>
<sequence>MSQFPYPGLRPFEKSEADIFFGREEQVDVLIDKLAAHKFLGVIGPSGCGKSSLIRAGLLNALEAGFLASAGFQWRFAIFTPGSDPMKNLADALIAKDALESEIMQNEHSFGLLQASLDSFRGGLVDIFKQARLPKDTNLLIVVDQFEEIFRFHHHVSIDQAEAFVDLLLFASAADVPIYVVLTMRSDFLGDCALFPGLPEALNQSQFLTPRLTRKQRSEAILGPASVFEGTIDDGLLNRLLNDTGTSPDQLPILQHALMRMWNTCPKKPLYLDLDDYTRIGTLKNALSNHADAAYNALTSDQQDIAEMLFRCLTERSLEKRDTRRPVRIQEVADIAEVHPEQVIAVIQVFSNPACSFIKLPAHQELKADDVMDITHESLIRQWQKLSQWSEKEAACADTYRRLLKTAQLWQKEKAELYRKLDLEIALKWQSEHHLNHHWAARYGGDYELAMTFLTKSQELHEQEQAAAKKAYQERAMILFDAWLTHASLHAKIEDFESARKVLDQTRALDPEIPATRIHARNMLAAYVHLMGGVADKVYEGAGACLFCVGISPDGNILVAGGESGVVALFDAENGTLVRHLKGHTGQGIKGAVMAVVFHPQGKWFATAGKDTRIIIWQLPDGDKIREWKAKKSVNALALTDDANTLISGGDDHDITFWDVETGAVSKTLKGHEAKIYDLALSPDNKILASASYDYTARLWDMETGQMLHALSRHTDKVGNVAFQPDGKILATGSKDKTIRLWDTSTGKTTAVLEGHKNAVLGLAFSNNGRSLVSGSLDRTLRVWDVESGIPMRLFQGHTAGITKLIETAGYIYSAANDGTVRRWRIPEYDQINGVKDGIQLIDCEDKPHATAISHQGDKIAVGYATGALQVFSLPDLRVLWENKTSHSTYIQRIDFSRDGTYLVTASFDKTATLWESDTGKAIQTLSGHSDAVHAVAFSPDGKTIATASYDGRIGVFQIGVEKGWFQAAHEGHVDSVVFNSKGNQVISAGDDGHIRIWEIETDHMQLVKDIKASNENMMWASISHDDKQIVCCGRGSLVLLLNAKTGTEDAALVGHENTIYRAEFSKDDGLVATVSTDAFVRIWDIATGNALFALRLPTNSGYPVPLWDFSFQGTPEGRQWLAVPLTRGKVVIYDLGVVFG</sequence>
<evidence type="ECO:0000259" key="5">
    <source>
        <dbReference type="Pfam" id="PF25047"/>
    </source>
</evidence>
<dbReference type="InterPro" id="IPR019775">
    <property type="entry name" value="WD40_repeat_CS"/>
</dbReference>
<dbReference type="Pfam" id="PF00400">
    <property type="entry name" value="WD40"/>
    <property type="match status" value="6"/>
</dbReference>
<reference evidence="7" key="1">
    <citation type="submission" date="2012-11" db="EMBL/GenBank/DDBJ databases">
        <authorList>
            <person name="Lucero-Rivera Y.E."/>
            <person name="Tovar-Ramirez D."/>
        </authorList>
    </citation>
    <scope>NUCLEOTIDE SEQUENCE [LARGE SCALE GENOMIC DNA]</scope>
    <source>
        <strain evidence="7">Araruama</strain>
    </source>
</reference>
<dbReference type="Pfam" id="PF25047">
    <property type="entry name" value="Beta-prop_TEP1_2nd"/>
    <property type="match status" value="1"/>
</dbReference>
<organism evidence="6 7">
    <name type="scientific">Candidatus Magnetoglobus multicellularis str. Araruama</name>
    <dbReference type="NCBI Taxonomy" id="890399"/>
    <lineage>
        <taxon>Bacteria</taxon>
        <taxon>Pseudomonadati</taxon>
        <taxon>Thermodesulfobacteriota</taxon>
        <taxon>Desulfobacteria</taxon>
        <taxon>Desulfobacterales</taxon>
        <taxon>Desulfobacteraceae</taxon>
        <taxon>Candidatus Magnetoglobus</taxon>
    </lineage>
</organism>
<feature type="repeat" description="WD" evidence="3">
    <location>
        <begin position="967"/>
        <end position="1008"/>
    </location>
</feature>
<dbReference type="InterPro" id="IPR020472">
    <property type="entry name" value="WD40_PAC1"/>
</dbReference>
<comment type="caution">
    <text evidence="6">The sequence shown here is derived from an EMBL/GenBank/DDBJ whole genome shotgun (WGS) entry which is preliminary data.</text>
</comment>
<feature type="repeat" description="WD" evidence="3">
    <location>
        <begin position="669"/>
        <end position="710"/>
    </location>
</feature>
<dbReference type="PANTHER" id="PTHR44019">
    <property type="entry name" value="WD REPEAT-CONTAINING PROTEIN 55"/>
    <property type="match status" value="1"/>
</dbReference>
<evidence type="ECO:0000256" key="2">
    <source>
        <dbReference type="ARBA" id="ARBA00022737"/>
    </source>
</evidence>
<feature type="repeat" description="WD" evidence="3">
    <location>
        <begin position="634"/>
        <end position="668"/>
    </location>
</feature>